<evidence type="ECO:0000259" key="10">
    <source>
        <dbReference type="PROSITE" id="PS51779"/>
    </source>
</evidence>
<dbReference type="PANTHER" id="PTHR35851">
    <property type="entry name" value="CELL DIVISION PROTEIN FTSQ"/>
    <property type="match status" value="1"/>
</dbReference>
<evidence type="ECO:0000256" key="9">
    <source>
        <dbReference type="SAM" id="MobiDB-lite"/>
    </source>
</evidence>
<sequence length="294" mass="31820">MKGRGGPVGDRPSRLSIFVKRQRRRVKPALFVLGCLVAAGAAVPLVRDFRSEERFAPFRARLIALAPLKIHTIQINGRALTRESDLMTALGTSVGQPILGFSLGAARERIDALPFVDHATVERHLPATIIVTLVERRPFAVWQHEGHFQLIDRAGDPVADQGMHGKDAQAFLQLPLVVGAGANTAAADLIDALGAQPDVASRVIAMTRVGERRWNLLLRDGTTVLLPEGQDVAALARLAQYQQQMRLLERPVQDIDLRLPDRMVIRQRPAPATPPSDGAAQAPATEGNAPANGT</sequence>
<protein>
    <submittedName>
        <fullName evidence="11">FtsQ-type POTRA domain-containing protein</fullName>
    </submittedName>
</protein>
<dbReference type="RefSeq" id="WP_176614680.1">
    <property type="nucleotide sequence ID" value="NZ_JABXXR010000190.1"/>
</dbReference>
<keyword evidence="12" id="KW-1185">Reference proteome</keyword>
<evidence type="ECO:0000256" key="6">
    <source>
        <dbReference type="ARBA" id="ARBA00022989"/>
    </source>
</evidence>
<keyword evidence="7" id="KW-0472">Membrane</keyword>
<dbReference type="Pfam" id="PF03799">
    <property type="entry name" value="FtsQ_DivIB_C"/>
    <property type="match status" value="1"/>
</dbReference>
<keyword evidence="5" id="KW-0812">Transmembrane</keyword>
<evidence type="ECO:0000256" key="4">
    <source>
        <dbReference type="ARBA" id="ARBA00022618"/>
    </source>
</evidence>
<evidence type="ECO:0000256" key="8">
    <source>
        <dbReference type="ARBA" id="ARBA00023306"/>
    </source>
</evidence>
<reference evidence="11 12" key="1">
    <citation type="submission" date="2020-06" db="EMBL/GenBank/DDBJ databases">
        <title>Description of novel acetic acid bacteria.</title>
        <authorList>
            <person name="Sombolestani A."/>
        </authorList>
    </citation>
    <scope>NUCLEOTIDE SEQUENCE [LARGE SCALE GENOMIC DNA]</scope>
    <source>
        <strain evidence="11 12">LMG 27010</strain>
    </source>
</reference>
<keyword evidence="2" id="KW-1003">Cell membrane</keyword>
<evidence type="ECO:0000256" key="7">
    <source>
        <dbReference type="ARBA" id="ARBA00023136"/>
    </source>
</evidence>
<dbReference type="InterPro" id="IPR026579">
    <property type="entry name" value="FtsQ"/>
</dbReference>
<dbReference type="Gene3D" id="3.40.50.11690">
    <property type="entry name" value="Cell division protein FtsQ/DivIB"/>
    <property type="match status" value="1"/>
</dbReference>
<accession>A0A850PB92</accession>
<dbReference type="GO" id="GO:0090529">
    <property type="term" value="P:cell septum assembly"/>
    <property type="evidence" value="ECO:0007669"/>
    <property type="project" value="InterPro"/>
</dbReference>
<feature type="non-terminal residue" evidence="11">
    <location>
        <position position="294"/>
    </location>
</feature>
<keyword evidence="3" id="KW-0997">Cell inner membrane</keyword>
<evidence type="ECO:0000256" key="3">
    <source>
        <dbReference type="ARBA" id="ARBA00022519"/>
    </source>
</evidence>
<gene>
    <name evidence="11" type="ORF">HUK82_14785</name>
</gene>
<feature type="region of interest" description="Disordered" evidence="9">
    <location>
        <begin position="266"/>
        <end position="294"/>
    </location>
</feature>
<dbReference type="Gene3D" id="3.10.20.310">
    <property type="entry name" value="membrane protein fhac"/>
    <property type="match status" value="1"/>
</dbReference>
<dbReference type="InterPro" id="IPR034746">
    <property type="entry name" value="POTRA"/>
</dbReference>
<dbReference type="InterPro" id="IPR013685">
    <property type="entry name" value="POTRA_FtsQ_type"/>
</dbReference>
<dbReference type="AlphaFoldDB" id="A0A850PB92"/>
<feature type="domain" description="POTRA" evidence="10">
    <location>
        <begin position="68"/>
        <end position="136"/>
    </location>
</feature>
<organism evidence="11 12">
    <name type="scientific">Ameyamaea chiangmaiensis</name>
    <dbReference type="NCBI Taxonomy" id="442969"/>
    <lineage>
        <taxon>Bacteria</taxon>
        <taxon>Pseudomonadati</taxon>
        <taxon>Pseudomonadota</taxon>
        <taxon>Alphaproteobacteria</taxon>
        <taxon>Acetobacterales</taxon>
        <taxon>Acetobacteraceae</taxon>
        <taxon>Ameyamaea</taxon>
    </lineage>
</organism>
<dbReference type="Pfam" id="PF08478">
    <property type="entry name" value="POTRA_1"/>
    <property type="match status" value="1"/>
</dbReference>
<evidence type="ECO:0000256" key="2">
    <source>
        <dbReference type="ARBA" id="ARBA00022475"/>
    </source>
</evidence>
<dbReference type="EMBL" id="JABXXR010000190">
    <property type="protein sequence ID" value="NVN41815.1"/>
    <property type="molecule type" value="Genomic_DNA"/>
</dbReference>
<comment type="caution">
    <text evidence="11">The sequence shown here is derived from an EMBL/GenBank/DDBJ whole genome shotgun (WGS) entry which is preliminary data.</text>
</comment>
<comment type="subcellular location">
    <subcellularLocation>
        <location evidence="1">Membrane</location>
    </subcellularLocation>
</comment>
<proteinExistence type="inferred from homology"/>
<keyword evidence="6" id="KW-1133">Transmembrane helix</keyword>
<dbReference type="PANTHER" id="PTHR35851:SF1">
    <property type="entry name" value="CELL DIVISION PROTEIN FTSQ"/>
    <property type="match status" value="1"/>
</dbReference>
<evidence type="ECO:0000256" key="5">
    <source>
        <dbReference type="ARBA" id="ARBA00022692"/>
    </source>
</evidence>
<evidence type="ECO:0000313" key="12">
    <source>
        <dbReference type="Proteomes" id="UP000585665"/>
    </source>
</evidence>
<evidence type="ECO:0000313" key="11">
    <source>
        <dbReference type="EMBL" id="NVN41815.1"/>
    </source>
</evidence>
<evidence type="ECO:0000256" key="1">
    <source>
        <dbReference type="ARBA" id="ARBA00004370"/>
    </source>
</evidence>
<dbReference type="HAMAP" id="MF_00911">
    <property type="entry name" value="FtsQ_subfam"/>
    <property type="match status" value="1"/>
</dbReference>
<keyword evidence="8" id="KW-0131">Cell cycle</keyword>
<dbReference type="Proteomes" id="UP000585665">
    <property type="component" value="Unassembled WGS sequence"/>
</dbReference>
<dbReference type="InterPro" id="IPR005548">
    <property type="entry name" value="Cell_div_FtsQ/DivIB_C"/>
</dbReference>
<keyword evidence="4" id="KW-0132">Cell division</keyword>
<dbReference type="PROSITE" id="PS51779">
    <property type="entry name" value="POTRA"/>
    <property type="match status" value="1"/>
</dbReference>
<dbReference type="GO" id="GO:0016020">
    <property type="term" value="C:membrane"/>
    <property type="evidence" value="ECO:0007669"/>
    <property type="project" value="UniProtKB-SubCell"/>
</dbReference>
<name>A0A850PB92_9PROT</name>
<dbReference type="InterPro" id="IPR045335">
    <property type="entry name" value="FtsQ_C_sf"/>
</dbReference>